<proteinExistence type="predicted"/>
<dbReference type="Proteomes" id="UP001567731">
    <property type="component" value="Unassembled WGS sequence"/>
</dbReference>
<dbReference type="RefSeq" id="WP_047723548.1">
    <property type="nucleotide sequence ID" value="NZ_JAUEHC010000023.1"/>
</dbReference>
<protein>
    <submittedName>
        <fullName evidence="1">Uncharacterized protein</fullName>
    </submittedName>
</protein>
<sequence length="276" mass="30851">MIKTIEGFFVDTSTGELVDPYEYGCLPPDYNVSNAVEMALTGLPLKETLTTTSEIKSGRGRKPKVIDNPYCSIFQNLERKDLYTTTSDIKSVAVLPSVIDDVVTGALRLNTDGGNTEIPRNQLLFVLSHLERLSVESVSSLLTAKRALKGDDVPGERYCRYLLRKCESVIESLSYHIERGNIEKNSAFDFNQDAADNAKYGCIPNCVIAPAPFTEGDRMVIRRMALAGNTVAADAYIQKVADTQKRMIERIAIPSVRQIENEMRLEFPYDPYLSEY</sequence>
<evidence type="ECO:0000313" key="1">
    <source>
        <dbReference type="EMBL" id="MEZ4052897.1"/>
    </source>
</evidence>
<dbReference type="EMBL" id="JAUEHC010000023">
    <property type="protein sequence ID" value="MEZ4052897.1"/>
    <property type="molecule type" value="Genomic_DNA"/>
</dbReference>
<comment type="caution">
    <text evidence="1">The sequence shown here is derived from an EMBL/GenBank/DDBJ whole genome shotgun (WGS) entry which is preliminary data.</text>
</comment>
<reference evidence="1 2" key="1">
    <citation type="submission" date="2023-06" db="EMBL/GenBank/DDBJ databases">
        <title>Genome characterization of Enterobacterales and Pseudomonas spp isolates with different phenotypes to cefepime-taniborbactam.</title>
        <authorList>
            <person name="Hernandez-Garcia M."/>
            <person name="Garcia-Castillo M."/>
            <person name="Ruiz-Garbajosa P."/>
            <person name="Canton R."/>
        </authorList>
    </citation>
    <scope>NUCLEOTIDE SEQUENCE [LARGE SCALE GENOMIC DNA]</scope>
    <source>
        <strain evidence="1 2">A003</strain>
    </source>
</reference>
<evidence type="ECO:0000313" key="2">
    <source>
        <dbReference type="Proteomes" id="UP001567731"/>
    </source>
</evidence>
<organism evidence="1 2">
    <name type="scientific">Enterobacter rongchengensis</name>
    <dbReference type="NCBI Taxonomy" id="3030999"/>
    <lineage>
        <taxon>Bacteria</taxon>
        <taxon>Pseudomonadati</taxon>
        <taxon>Pseudomonadota</taxon>
        <taxon>Gammaproteobacteria</taxon>
        <taxon>Enterobacterales</taxon>
        <taxon>Enterobacteriaceae</taxon>
        <taxon>Enterobacter</taxon>
    </lineage>
</organism>
<name>A0ABV4JHN7_9ENTR</name>
<accession>A0ABV4JHN7</accession>
<gene>
    <name evidence="1" type="ORF">QVM81_15055</name>
</gene>
<keyword evidence="2" id="KW-1185">Reference proteome</keyword>